<dbReference type="SUPFAM" id="SSF81585">
    <property type="entry name" value="PsbU/PolX domain-like"/>
    <property type="match status" value="1"/>
</dbReference>
<dbReference type="Gene3D" id="3.10.560.10">
    <property type="entry name" value="Outer membrane lipoprotein wza domain like"/>
    <property type="match status" value="1"/>
</dbReference>
<evidence type="ECO:0000259" key="1">
    <source>
        <dbReference type="Pfam" id="PF10531"/>
    </source>
</evidence>
<dbReference type="PANTHER" id="PTHR21180">
    <property type="entry name" value="ENDONUCLEASE/EXONUCLEASE/PHOSPHATASE FAMILY DOMAIN-CONTAINING PROTEIN 1"/>
    <property type="match status" value="1"/>
</dbReference>
<evidence type="ECO:0000313" key="3">
    <source>
        <dbReference type="Proteomes" id="UP000178851"/>
    </source>
</evidence>
<dbReference type="Pfam" id="PF12836">
    <property type="entry name" value="HHH_3"/>
    <property type="match status" value="1"/>
</dbReference>
<evidence type="ECO:0000313" key="2">
    <source>
        <dbReference type="EMBL" id="OGM25854.1"/>
    </source>
</evidence>
<accession>A0A1F7YET2</accession>
<dbReference type="Gene3D" id="1.10.150.320">
    <property type="entry name" value="Photosystem II 12 kDa extrinsic protein"/>
    <property type="match status" value="1"/>
</dbReference>
<name>A0A1F7YET2_9BACT</name>
<protein>
    <recommendedName>
        <fullName evidence="1">Soluble ligand binding domain-containing protein</fullName>
    </recommendedName>
</protein>
<comment type="caution">
    <text evidence="2">The sequence shown here is derived from an EMBL/GenBank/DDBJ whole genome shotgun (WGS) entry which is preliminary data.</text>
</comment>
<sequence length="195" mass="20746">MQKNLRIAVLVLGVALISVGAIVMKSLSTSEPQVEVLDSTSESDTKEKLIVEISGSVEKSGVYTLPVGSRVEDALIAAGGISANADRDLIAKIINRAAKLTDGQKIYIPEQSSALSAKSNGGIKVDQGTLGVSITNLVNINTASLGELDTLQGIGLVYAQRIIDQRPYSSVEELLSKKILSKSVYEKIKEKITVY</sequence>
<dbReference type="GO" id="GO:0015627">
    <property type="term" value="C:type II protein secretion system complex"/>
    <property type="evidence" value="ECO:0007669"/>
    <property type="project" value="TreeGrafter"/>
</dbReference>
<gene>
    <name evidence="2" type="ORF">A2627_02790</name>
</gene>
<organism evidence="2 3">
    <name type="scientific">Candidatus Woesebacteria bacterium RIFCSPHIGHO2_01_FULL_39_28</name>
    <dbReference type="NCBI Taxonomy" id="1802496"/>
    <lineage>
        <taxon>Bacteria</taxon>
        <taxon>Candidatus Woeseibacteriota</taxon>
    </lineage>
</organism>
<reference evidence="2 3" key="1">
    <citation type="journal article" date="2016" name="Nat. Commun.">
        <title>Thousands of microbial genomes shed light on interconnected biogeochemical processes in an aquifer system.</title>
        <authorList>
            <person name="Anantharaman K."/>
            <person name="Brown C.T."/>
            <person name="Hug L.A."/>
            <person name="Sharon I."/>
            <person name="Castelle C.J."/>
            <person name="Probst A.J."/>
            <person name="Thomas B.C."/>
            <person name="Singh A."/>
            <person name="Wilkins M.J."/>
            <person name="Karaoz U."/>
            <person name="Brodie E.L."/>
            <person name="Williams K.H."/>
            <person name="Hubbard S.S."/>
            <person name="Banfield J.F."/>
        </authorList>
    </citation>
    <scope>NUCLEOTIDE SEQUENCE [LARGE SCALE GENOMIC DNA]</scope>
</reference>
<dbReference type="GO" id="GO:0015628">
    <property type="term" value="P:protein secretion by the type II secretion system"/>
    <property type="evidence" value="ECO:0007669"/>
    <property type="project" value="TreeGrafter"/>
</dbReference>
<dbReference type="EMBL" id="MGGI01000019">
    <property type="protein sequence ID" value="OGM25854.1"/>
    <property type="molecule type" value="Genomic_DNA"/>
</dbReference>
<proteinExistence type="predicted"/>
<feature type="domain" description="Soluble ligand binding" evidence="1">
    <location>
        <begin position="50"/>
        <end position="90"/>
    </location>
</feature>
<dbReference type="Pfam" id="PF10531">
    <property type="entry name" value="SLBB"/>
    <property type="match status" value="1"/>
</dbReference>
<dbReference type="AlphaFoldDB" id="A0A1F7YET2"/>
<dbReference type="Proteomes" id="UP000178851">
    <property type="component" value="Unassembled WGS sequence"/>
</dbReference>
<dbReference type="PANTHER" id="PTHR21180:SF32">
    <property type="entry name" value="ENDONUCLEASE_EXONUCLEASE_PHOSPHATASE FAMILY DOMAIN-CONTAINING PROTEIN 1"/>
    <property type="match status" value="1"/>
</dbReference>
<dbReference type="InterPro" id="IPR051675">
    <property type="entry name" value="Endo/Exo/Phosphatase_dom_1"/>
</dbReference>
<dbReference type="InterPro" id="IPR019554">
    <property type="entry name" value="Soluble_ligand-bd"/>
</dbReference>